<protein>
    <submittedName>
        <fullName evidence="4">Anti-sigma regulatory factor</fullName>
    </submittedName>
</protein>
<dbReference type="InterPro" id="IPR036890">
    <property type="entry name" value="HATPase_C_sf"/>
</dbReference>
<dbReference type="Pfam" id="PF13581">
    <property type="entry name" value="HATPase_c_2"/>
    <property type="match status" value="1"/>
</dbReference>
<sequence>MVKVFTHPALFYRGRDEFLAGTVPFVTGGLAAGHPVAAALPGEHLAWLGDELGEDERQRVQLIDMTEAGRNPGRIIPGVLREFADRHEGPVRLVGEPIWPGRSPVEYPACAQHEALINFAFAGRPVTVLCPYDAEGLEPWILDEAACTHPELSDQYGTWVSRSFSPEQVVDRYNQPFPAPGEIPWVLSFDRTGLSGVRRFAGERAAAYGLGEERVLDLTLVVGELCANSLRHGRGSGVLRLWHEDGSVVCEIRDAGHITDPLAGRRPATPTQPGGRGLLMVNFLSDLVRVHTGPDGTQTRVFFRL</sequence>
<dbReference type="PANTHER" id="PTHR35526">
    <property type="entry name" value="ANTI-SIGMA-F FACTOR RSBW-RELATED"/>
    <property type="match status" value="1"/>
</dbReference>
<name>A0A344LI43_9PSEU</name>
<dbReference type="EMBL" id="CP015163">
    <property type="protein sequence ID" value="AXB47717.1"/>
    <property type="molecule type" value="Genomic_DNA"/>
</dbReference>
<evidence type="ECO:0000256" key="1">
    <source>
        <dbReference type="ARBA" id="ARBA00022527"/>
    </source>
</evidence>
<keyword evidence="5" id="KW-1185">Reference proteome</keyword>
<dbReference type="InterPro" id="IPR003594">
    <property type="entry name" value="HATPase_dom"/>
</dbReference>
<dbReference type="RefSeq" id="WP_113696776.1">
    <property type="nucleotide sequence ID" value="NZ_CP015163.1"/>
</dbReference>
<reference evidence="4 5" key="1">
    <citation type="submission" date="2016-04" db="EMBL/GenBank/DDBJ databases">
        <title>Complete genome sequence and analysis of deep-sea sediment isolate, Amycolatopsis sp. WP1.</title>
        <authorList>
            <person name="Wang H."/>
            <person name="Chen S."/>
            <person name="Wu Q."/>
        </authorList>
    </citation>
    <scope>NUCLEOTIDE SEQUENCE [LARGE SCALE GENOMIC DNA]</scope>
    <source>
        <strain evidence="4 5">WP1</strain>
    </source>
</reference>
<feature type="domain" description="Histidine kinase/HSP90-like ATPase" evidence="2">
    <location>
        <begin position="193"/>
        <end position="301"/>
    </location>
</feature>
<dbReference type="OrthoDB" id="4088450at2"/>
<dbReference type="Gene3D" id="3.30.565.10">
    <property type="entry name" value="Histidine kinase-like ATPase, C-terminal domain"/>
    <property type="match status" value="1"/>
</dbReference>
<dbReference type="InterPro" id="IPR050267">
    <property type="entry name" value="Anti-sigma-factor_SerPK"/>
</dbReference>
<gene>
    <name evidence="4" type="ORF">A4R43_39065</name>
</gene>
<organism evidence="4 5">
    <name type="scientific">Amycolatopsis albispora</name>
    <dbReference type="NCBI Taxonomy" id="1804986"/>
    <lineage>
        <taxon>Bacteria</taxon>
        <taxon>Bacillati</taxon>
        <taxon>Actinomycetota</taxon>
        <taxon>Actinomycetes</taxon>
        <taxon>Pseudonocardiales</taxon>
        <taxon>Pseudonocardiaceae</taxon>
        <taxon>Amycolatopsis</taxon>
    </lineage>
</organism>
<dbReference type="AlphaFoldDB" id="A0A344LI43"/>
<dbReference type="PANTHER" id="PTHR35526:SF3">
    <property type="entry name" value="ANTI-SIGMA-F FACTOR RSBW"/>
    <property type="match status" value="1"/>
</dbReference>
<dbReference type="Proteomes" id="UP000250434">
    <property type="component" value="Chromosome"/>
</dbReference>
<keyword evidence="1" id="KW-0418">Kinase</keyword>
<dbReference type="InterPro" id="IPR047718">
    <property type="entry name" value="RsbA-like_anti_sig"/>
</dbReference>
<dbReference type="InterPro" id="IPR025847">
    <property type="entry name" value="MEDS_domain"/>
</dbReference>
<evidence type="ECO:0000313" key="4">
    <source>
        <dbReference type="EMBL" id="AXB47717.1"/>
    </source>
</evidence>
<accession>A0A344LI43</accession>
<keyword evidence="1" id="KW-0723">Serine/threonine-protein kinase</keyword>
<dbReference type="GO" id="GO:0004674">
    <property type="term" value="F:protein serine/threonine kinase activity"/>
    <property type="evidence" value="ECO:0007669"/>
    <property type="project" value="UniProtKB-KW"/>
</dbReference>
<dbReference type="NCBIfam" id="NF041045">
    <property type="entry name" value="RsbA_anti_sig"/>
    <property type="match status" value="1"/>
</dbReference>
<evidence type="ECO:0000259" key="3">
    <source>
        <dbReference type="Pfam" id="PF14417"/>
    </source>
</evidence>
<proteinExistence type="predicted"/>
<evidence type="ECO:0000313" key="5">
    <source>
        <dbReference type="Proteomes" id="UP000250434"/>
    </source>
</evidence>
<dbReference type="CDD" id="cd16936">
    <property type="entry name" value="HATPase_RsbW-like"/>
    <property type="match status" value="1"/>
</dbReference>
<dbReference type="SUPFAM" id="SSF55874">
    <property type="entry name" value="ATPase domain of HSP90 chaperone/DNA topoisomerase II/histidine kinase"/>
    <property type="match status" value="1"/>
</dbReference>
<dbReference type="Pfam" id="PF14417">
    <property type="entry name" value="MEDS"/>
    <property type="match status" value="1"/>
</dbReference>
<evidence type="ECO:0000259" key="2">
    <source>
        <dbReference type="Pfam" id="PF13581"/>
    </source>
</evidence>
<feature type="domain" description="MEDS" evidence="3">
    <location>
        <begin position="6"/>
        <end position="150"/>
    </location>
</feature>
<dbReference type="KEGG" id="aab:A4R43_39065"/>
<keyword evidence="1" id="KW-0808">Transferase</keyword>